<dbReference type="InterPro" id="IPR026564">
    <property type="entry name" value="Transcrip_reg_TACO1-like_dom3"/>
</dbReference>
<dbReference type="Proteomes" id="UP000046392">
    <property type="component" value="Unplaced"/>
</dbReference>
<feature type="domain" description="TACO1/YebC-like second and third" evidence="2">
    <location>
        <begin position="119"/>
        <end position="279"/>
    </location>
</feature>
<dbReference type="PANTHER" id="PTHR12532">
    <property type="entry name" value="TRANSLATIONAL ACTIVATOR OF CYTOCHROME C OXIDASE 1"/>
    <property type="match status" value="1"/>
</dbReference>
<comment type="similarity">
    <text evidence="1">Belongs to the TACO1 family.</text>
</comment>
<dbReference type="InterPro" id="IPR048300">
    <property type="entry name" value="TACO1_YebC-like_2nd/3rd_dom"/>
</dbReference>
<name>A0A0N5B2M7_STREA</name>
<dbReference type="InterPro" id="IPR029072">
    <property type="entry name" value="YebC-like"/>
</dbReference>
<dbReference type="SUPFAM" id="SSF75625">
    <property type="entry name" value="YebC-like"/>
    <property type="match status" value="1"/>
</dbReference>
<dbReference type="InterPro" id="IPR002876">
    <property type="entry name" value="Transcrip_reg_TACO1-like"/>
</dbReference>
<evidence type="ECO:0000256" key="1">
    <source>
        <dbReference type="ARBA" id="ARBA00008724"/>
    </source>
</evidence>
<dbReference type="STRING" id="174720.A0A0N5B2M7"/>
<organism evidence="4 5">
    <name type="scientific">Strongyloides papillosus</name>
    <name type="common">Intestinal threadworm</name>
    <dbReference type="NCBI Taxonomy" id="174720"/>
    <lineage>
        <taxon>Eukaryota</taxon>
        <taxon>Metazoa</taxon>
        <taxon>Ecdysozoa</taxon>
        <taxon>Nematoda</taxon>
        <taxon>Chromadorea</taxon>
        <taxon>Rhabditida</taxon>
        <taxon>Tylenchina</taxon>
        <taxon>Panagrolaimomorpha</taxon>
        <taxon>Strongyloidoidea</taxon>
        <taxon>Strongyloididae</taxon>
        <taxon>Strongyloides</taxon>
    </lineage>
</organism>
<evidence type="ECO:0000313" key="5">
    <source>
        <dbReference type="WBParaSite" id="SPAL_0000033300.1"/>
    </source>
</evidence>
<accession>A0A0N5B2M7</accession>
<feature type="domain" description="TACO1/YebC-like N-terminal" evidence="3">
    <location>
        <begin position="41"/>
        <end position="111"/>
    </location>
</feature>
<dbReference type="GO" id="GO:0005739">
    <property type="term" value="C:mitochondrion"/>
    <property type="evidence" value="ECO:0007669"/>
    <property type="project" value="TreeGrafter"/>
</dbReference>
<reference evidence="5" key="1">
    <citation type="submission" date="2017-02" db="UniProtKB">
        <authorList>
            <consortium name="WormBaseParasite"/>
        </authorList>
    </citation>
    <scope>IDENTIFICATION</scope>
</reference>
<dbReference type="InterPro" id="IPR049083">
    <property type="entry name" value="TACO1_YebC_N"/>
</dbReference>
<dbReference type="Gene3D" id="1.10.10.200">
    <property type="match status" value="1"/>
</dbReference>
<keyword evidence="4" id="KW-1185">Reference proteome</keyword>
<dbReference type="PANTHER" id="PTHR12532:SF0">
    <property type="entry name" value="TRANSLATIONAL ACTIVATOR OF CYTOCHROME C OXIDASE 1"/>
    <property type="match status" value="1"/>
</dbReference>
<sequence>MLGMRNSMNGFFSKFRSVLAASNINATSSFYTSPLNLKGHSKWDNIKNIKGKNDMLRSKKINYLIGKLKSAVKEGGFDSKTNRKLSDLQVEFKNNAIPLDQFNGYLKKIKEKPEVVANISIIGPSGSLFVVECETDNMNRTENALRGVFNKIGGFRISNGSLLNRFEEKGVITISNVDKEGKKLTIDEIEEMAIEFDIEEIEEIDNEGENKQFELYCEKKQLYNIESKVSESRFVVESAEVKMKANDLISIPESDTAKVEKFYELLMNQDYVKNIFSNVEES</sequence>
<dbReference type="Pfam" id="PF01709">
    <property type="entry name" value="Transcrip_reg"/>
    <property type="match status" value="1"/>
</dbReference>
<dbReference type="Gene3D" id="3.30.70.980">
    <property type="match status" value="2"/>
</dbReference>
<evidence type="ECO:0000259" key="3">
    <source>
        <dbReference type="Pfam" id="PF20772"/>
    </source>
</evidence>
<proteinExistence type="inferred from homology"/>
<protein>
    <submittedName>
        <fullName evidence="5">Transcriptional regulatory protein</fullName>
    </submittedName>
</protein>
<dbReference type="InterPro" id="IPR017856">
    <property type="entry name" value="Integrase-like_N"/>
</dbReference>
<dbReference type="WBParaSite" id="SPAL_0000033300.1">
    <property type="protein sequence ID" value="SPAL_0000033300.1"/>
    <property type="gene ID" value="SPAL_0000033300"/>
</dbReference>
<dbReference type="AlphaFoldDB" id="A0A0N5B2M7"/>
<dbReference type="Pfam" id="PF20772">
    <property type="entry name" value="TACO1_YebC_N"/>
    <property type="match status" value="1"/>
</dbReference>
<evidence type="ECO:0000259" key="2">
    <source>
        <dbReference type="Pfam" id="PF01709"/>
    </source>
</evidence>
<evidence type="ECO:0000313" key="4">
    <source>
        <dbReference type="Proteomes" id="UP000046392"/>
    </source>
</evidence>